<dbReference type="RefSeq" id="WP_054288056.1">
    <property type="nucleotide sequence ID" value="NZ_CP012752.1"/>
</dbReference>
<organism evidence="2 3">
    <name type="scientific">Kibdelosporangium phytohabitans</name>
    <dbReference type="NCBI Taxonomy" id="860235"/>
    <lineage>
        <taxon>Bacteria</taxon>
        <taxon>Bacillati</taxon>
        <taxon>Actinomycetota</taxon>
        <taxon>Actinomycetes</taxon>
        <taxon>Pseudonocardiales</taxon>
        <taxon>Pseudonocardiaceae</taxon>
        <taxon>Kibdelosporangium</taxon>
    </lineage>
</organism>
<accession>A0A0N9HT69</accession>
<dbReference type="Pfam" id="PF13365">
    <property type="entry name" value="Trypsin_2"/>
    <property type="match status" value="1"/>
</dbReference>
<proteinExistence type="predicted"/>
<name>A0A0N9HT69_9PSEU</name>
<dbReference type="AlphaFoldDB" id="A0A0N9HT69"/>
<gene>
    <name evidence="2" type="ORF">AOZ06_03350</name>
</gene>
<dbReference type="EMBL" id="CP012752">
    <property type="protein sequence ID" value="ALG06080.1"/>
    <property type="molecule type" value="Genomic_DNA"/>
</dbReference>
<dbReference type="InterPro" id="IPR009003">
    <property type="entry name" value="Peptidase_S1_PA"/>
</dbReference>
<evidence type="ECO:0000256" key="1">
    <source>
        <dbReference type="SAM" id="SignalP"/>
    </source>
</evidence>
<evidence type="ECO:0000313" key="2">
    <source>
        <dbReference type="EMBL" id="ALG06080.1"/>
    </source>
</evidence>
<evidence type="ECO:0000313" key="3">
    <source>
        <dbReference type="Proteomes" id="UP000063699"/>
    </source>
</evidence>
<dbReference type="InterPro" id="IPR043504">
    <property type="entry name" value="Peptidase_S1_PA_chymotrypsin"/>
</dbReference>
<protein>
    <recommendedName>
        <fullName evidence="4">Serine protease</fullName>
    </recommendedName>
</protein>
<feature type="chain" id="PRO_5039398174" description="Serine protease" evidence="1">
    <location>
        <begin position="20"/>
        <end position="269"/>
    </location>
</feature>
<keyword evidence="1" id="KW-0732">Signal</keyword>
<keyword evidence="3" id="KW-1185">Reference proteome</keyword>
<feature type="signal peptide" evidence="1">
    <location>
        <begin position="1"/>
        <end position="19"/>
    </location>
</feature>
<sequence length="269" mass="28620">MIKRVAGTLFAAMAIGALAAAPANAVQADFTGIVALNNCSGSVVRPPSAQDSDPALVMSNGHCVKFMGANEVILNQSASRTFTLLNGSGQNLGTLRATKLAYATMKDTDVAFYQLSQTYAQIQQQYGTRGLELTTSRPTAGTNIQVVSGYWKRIYNCRVDGFAYQLKEDAWTWRDSIRYVSQSTCNTIGGTSGSPVIDTASGKVVAVNNTANESGGRCTLNNPCEVSQSGQVTVRNGYKYGQQIYNIPACIGAGNQFNLSAPGCTLPRR</sequence>
<dbReference type="KEGG" id="kphy:AOZ06_03350"/>
<dbReference type="Gene3D" id="2.40.10.10">
    <property type="entry name" value="Trypsin-like serine proteases"/>
    <property type="match status" value="2"/>
</dbReference>
<dbReference type="SUPFAM" id="SSF50494">
    <property type="entry name" value="Trypsin-like serine proteases"/>
    <property type="match status" value="1"/>
</dbReference>
<dbReference type="STRING" id="860235.AOZ06_03350"/>
<reference evidence="2 3" key="1">
    <citation type="submission" date="2015-07" db="EMBL/GenBank/DDBJ databases">
        <title>Genome sequencing of Kibdelosporangium phytohabitans.</title>
        <authorList>
            <person name="Qin S."/>
            <person name="Xing K."/>
        </authorList>
    </citation>
    <scope>NUCLEOTIDE SEQUENCE [LARGE SCALE GENOMIC DNA]</scope>
    <source>
        <strain evidence="2 3">KLBMP1111</strain>
    </source>
</reference>
<dbReference type="Proteomes" id="UP000063699">
    <property type="component" value="Chromosome"/>
</dbReference>
<dbReference type="OrthoDB" id="3233951at2"/>
<evidence type="ECO:0008006" key="4">
    <source>
        <dbReference type="Google" id="ProtNLM"/>
    </source>
</evidence>